<dbReference type="PANTHER" id="PTHR36575:SF2">
    <property type="entry name" value="CHITIN-BINDING TYPE-4 DOMAIN-CONTAINING PROTEIN-RELATED"/>
    <property type="match status" value="1"/>
</dbReference>
<keyword evidence="2" id="KW-0479">Metal-binding</keyword>
<gene>
    <name evidence="9" type="ORF">AC578_5476</name>
</gene>
<proteinExistence type="inferred from homology"/>
<keyword evidence="7" id="KW-0732">Signal</keyword>
<dbReference type="Proteomes" id="UP000070133">
    <property type="component" value="Unassembled WGS sequence"/>
</dbReference>
<comment type="cofactor">
    <cofactor evidence="1">
        <name>Cu(2+)</name>
        <dbReference type="ChEBI" id="CHEBI:29036"/>
    </cofactor>
</comment>
<evidence type="ECO:0000256" key="3">
    <source>
        <dbReference type="ARBA" id="ARBA00023008"/>
    </source>
</evidence>
<dbReference type="InterPro" id="IPR004302">
    <property type="entry name" value="Cellulose/chitin-bd_N"/>
</dbReference>
<dbReference type="AlphaFoldDB" id="A0A139H1G9"/>
<dbReference type="InterPro" id="IPR052282">
    <property type="entry name" value="Starch-active_LPMO"/>
</dbReference>
<sequence length="204" mass="21963">MKSVAAVSALVGLVAAHGYYQTPAPRMPGEAYSAACGEQAFNMMSSDINGNIQGLESLVANQDDYDASKCNLWMCKGMKFDDNTANVHSFSAGEEIPMYFQIVAPHTGYANVSVVDTATNSILAANLTSWDEYASTSVQMKTEWQNFTVTMPPTLSGKCATAGECVIQMHWNAPPPVDQTYQSCIDFTLAGSSGSKRSHARDFS</sequence>
<dbReference type="Pfam" id="PF03067">
    <property type="entry name" value="LPMO_10"/>
    <property type="match status" value="1"/>
</dbReference>
<feature type="domain" description="Chitin-binding type-4" evidence="8">
    <location>
        <begin position="17"/>
        <end position="187"/>
    </location>
</feature>
<evidence type="ECO:0000256" key="5">
    <source>
        <dbReference type="ARBA" id="ARBA00023180"/>
    </source>
</evidence>
<feature type="signal peptide" evidence="7">
    <location>
        <begin position="1"/>
        <end position="16"/>
    </location>
</feature>
<organism evidence="9 10">
    <name type="scientific">Pseudocercospora eumusae</name>
    <dbReference type="NCBI Taxonomy" id="321146"/>
    <lineage>
        <taxon>Eukaryota</taxon>
        <taxon>Fungi</taxon>
        <taxon>Dikarya</taxon>
        <taxon>Ascomycota</taxon>
        <taxon>Pezizomycotina</taxon>
        <taxon>Dothideomycetes</taxon>
        <taxon>Dothideomycetidae</taxon>
        <taxon>Mycosphaerellales</taxon>
        <taxon>Mycosphaerellaceae</taxon>
        <taxon>Pseudocercospora</taxon>
    </lineage>
</organism>
<protein>
    <recommendedName>
        <fullName evidence="8">Chitin-binding type-4 domain-containing protein</fullName>
    </recommendedName>
</protein>
<comment type="similarity">
    <text evidence="6">Belongs to the polysaccharide monooxygenase AA13 family.</text>
</comment>
<feature type="chain" id="PRO_5007806380" description="Chitin-binding type-4 domain-containing protein" evidence="7">
    <location>
        <begin position="17"/>
        <end position="204"/>
    </location>
</feature>
<name>A0A139H1G9_9PEZI</name>
<dbReference type="Gene3D" id="2.70.50.70">
    <property type="match status" value="1"/>
</dbReference>
<dbReference type="OrthoDB" id="120613at2759"/>
<evidence type="ECO:0000256" key="7">
    <source>
        <dbReference type="SAM" id="SignalP"/>
    </source>
</evidence>
<comment type="caution">
    <text evidence="9">The sequence shown here is derived from an EMBL/GenBank/DDBJ whole genome shotgun (WGS) entry which is preliminary data.</text>
</comment>
<evidence type="ECO:0000259" key="8">
    <source>
        <dbReference type="Pfam" id="PF03067"/>
    </source>
</evidence>
<keyword evidence="3" id="KW-0186">Copper</keyword>
<evidence type="ECO:0000256" key="6">
    <source>
        <dbReference type="ARBA" id="ARBA00034311"/>
    </source>
</evidence>
<keyword evidence="10" id="KW-1185">Reference proteome</keyword>
<accession>A0A139H1G9</accession>
<keyword evidence="4" id="KW-1015">Disulfide bond</keyword>
<evidence type="ECO:0000313" key="10">
    <source>
        <dbReference type="Proteomes" id="UP000070133"/>
    </source>
</evidence>
<dbReference type="EMBL" id="LFZN01000181">
    <property type="protein sequence ID" value="KXS96251.1"/>
    <property type="molecule type" value="Genomic_DNA"/>
</dbReference>
<keyword evidence="5" id="KW-0325">Glycoprotein</keyword>
<evidence type="ECO:0000256" key="4">
    <source>
        <dbReference type="ARBA" id="ARBA00023157"/>
    </source>
</evidence>
<evidence type="ECO:0000313" key="9">
    <source>
        <dbReference type="EMBL" id="KXS96251.1"/>
    </source>
</evidence>
<evidence type="ECO:0000256" key="1">
    <source>
        <dbReference type="ARBA" id="ARBA00001973"/>
    </source>
</evidence>
<reference evidence="9 10" key="1">
    <citation type="submission" date="2015-07" db="EMBL/GenBank/DDBJ databases">
        <title>Comparative genomics of the Sigatoka disease complex on banana suggests a link between parallel evolutionary changes in Pseudocercospora fijiensis and Pseudocercospora eumusae and increased virulence on the banana host.</title>
        <authorList>
            <person name="Chang T.-C."/>
            <person name="Salvucci A."/>
            <person name="Crous P.W."/>
            <person name="Stergiopoulos I."/>
        </authorList>
    </citation>
    <scope>NUCLEOTIDE SEQUENCE [LARGE SCALE GENOMIC DNA]</scope>
    <source>
        <strain evidence="9 10">CBS 114824</strain>
    </source>
</reference>
<dbReference type="PANTHER" id="PTHR36575">
    <property type="entry name" value="BINDING PROTEIN, PUTATIVE (AFU_ORTHOLOGUE AFUA_1G14430)-RELATED"/>
    <property type="match status" value="1"/>
</dbReference>
<dbReference type="STRING" id="321146.A0A139H1G9"/>
<evidence type="ECO:0000256" key="2">
    <source>
        <dbReference type="ARBA" id="ARBA00022723"/>
    </source>
</evidence>